<reference evidence="1" key="1">
    <citation type="journal article" date="2004" name="Plant Cell">
        <title>Composition and structure of the centromeric region of rice chromosome 8.</title>
        <authorList>
            <person name="Wu J."/>
            <person name="Yamagata H."/>
            <person name="Hayashi-Tsugane M."/>
            <person name="Hijishita S."/>
            <person name="Fujisawa M."/>
            <person name="Shibata M."/>
            <person name="Itoh Y."/>
            <person name="Nakamura M."/>
            <person name="Sakaguchi M."/>
            <person name="Yoshihara R."/>
            <person name="Kobayashi H."/>
            <person name="Itoh K."/>
            <person name="Karasawa W."/>
            <person name="Yamamoto M."/>
            <person name="Saji S."/>
            <person name="Katagiri S."/>
            <person name="Kanamori H."/>
            <person name="Namiki N."/>
            <person name="Katayose Y."/>
            <person name="Matsumoto T."/>
            <person name="Sasaki T."/>
        </authorList>
    </citation>
    <scope>NUCLEOTIDE SEQUENCE</scope>
</reference>
<name>Q69PQ6_ORYSJ</name>
<dbReference type="AlphaFoldDB" id="Q69PQ6"/>
<gene>
    <name evidence="1" type="primary">P0406D01.106</name>
</gene>
<proteinExistence type="predicted"/>
<protein>
    <submittedName>
        <fullName evidence="1">Uncharacterized protein P0406D01.106</fullName>
    </submittedName>
</protein>
<evidence type="ECO:0000313" key="1">
    <source>
        <dbReference type="EMBL" id="BAD31506.1"/>
    </source>
</evidence>
<accession>Q69PQ6</accession>
<dbReference type="EMBL" id="AP005498">
    <property type="protein sequence ID" value="BAD31506.1"/>
    <property type="molecule type" value="Genomic_DNA"/>
</dbReference>
<sequence>MTVVAAGNVLTALQPSLRMNPGRPRKTPGWMALMGVWLNQGLGQTSPSSAGVEN</sequence>
<organism evidence="1">
    <name type="scientific">Oryza sativa subsp. japonica</name>
    <name type="common">Rice</name>
    <dbReference type="NCBI Taxonomy" id="39947"/>
    <lineage>
        <taxon>Eukaryota</taxon>
        <taxon>Viridiplantae</taxon>
        <taxon>Streptophyta</taxon>
        <taxon>Embryophyta</taxon>
        <taxon>Tracheophyta</taxon>
        <taxon>Spermatophyta</taxon>
        <taxon>Magnoliopsida</taxon>
        <taxon>Liliopsida</taxon>
        <taxon>Poales</taxon>
        <taxon>Poaceae</taxon>
        <taxon>BOP clade</taxon>
        <taxon>Oryzoideae</taxon>
        <taxon>Oryzeae</taxon>
        <taxon>Oryzinae</taxon>
        <taxon>Oryza</taxon>
        <taxon>Oryza sativa</taxon>
    </lineage>
</organism>